<proteinExistence type="predicted"/>
<evidence type="ECO:0000313" key="1">
    <source>
        <dbReference type="EMBL" id="GGO58386.1"/>
    </source>
</evidence>
<evidence type="ECO:0000313" key="2">
    <source>
        <dbReference type="Proteomes" id="UP000631535"/>
    </source>
</evidence>
<gene>
    <name evidence="1" type="ORF">GCM10012287_56430</name>
</gene>
<dbReference type="Proteomes" id="UP000631535">
    <property type="component" value="Unassembled WGS sequence"/>
</dbReference>
<dbReference type="RefSeq" id="WP_189040044.1">
    <property type="nucleotide sequence ID" value="NZ_BMMP01000030.1"/>
</dbReference>
<accession>A0ABQ2MTB2</accession>
<keyword evidence="2" id="KW-1185">Reference proteome</keyword>
<protein>
    <submittedName>
        <fullName evidence="1">Uncharacterized protein</fullName>
    </submittedName>
</protein>
<organism evidence="1 2">
    <name type="scientific">Streptomyces daqingensis</name>
    <dbReference type="NCBI Taxonomy" id="1472640"/>
    <lineage>
        <taxon>Bacteria</taxon>
        <taxon>Bacillati</taxon>
        <taxon>Actinomycetota</taxon>
        <taxon>Actinomycetes</taxon>
        <taxon>Kitasatosporales</taxon>
        <taxon>Streptomycetaceae</taxon>
        <taxon>Streptomyces</taxon>
    </lineage>
</organism>
<dbReference type="EMBL" id="BMMP01000030">
    <property type="protein sequence ID" value="GGO58386.1"/>
    <property type="molecule type" value="Genomic_DNA"/>
</dbReference>
<comment type="caution">
    <text evidence="1">The sequence shown here is derived from an EMBL/GenBank/DDBJ whole genome shotgun (WGS) entry which is preliminary data.</text>
</comment>
<name>A0ABQ2MTB2_9ACTN</name>
<sequence length="312" mass="34803">MSHRLELPALAGRDQLGFLAAVGLTRLLHLQQPDVYLSFSPETAAAVLTSRYKTVDDIVADLHGLIQAADDEAAIIDVHPDLPFRAGTGRDPMRPQRAEYRQLASRAREIDPHFTDHWLPSIATDMATDRTGRAALTPFMAPRGKQNVRSYFEKPLTAVRSDPGYLREALVQWRRVPGFTGEYLDHRVEHSAADHPRGETGQERGVPGATWLATMALPLFRLTGDGSRRKATCWHTVDRSTYMIWPLWTRPLAPAAIRALLDHPIFRPLDDQPTLTARAWEPLAVFSASAARRIPHPKFEGLLAPAGLRLVN</sequence>
<reference evidence="2" key="1">
    <citation type="journal article" date="2019" name="Int. J. Syst. Evol. Microbiol.">
        <title>The Global Catalogue of Microorganisms (GCM) 10K type strain sequencing project: providing services to taxonomists for standard genome sequencing and annotation.</title>
        <authorList>
            <consortium name="The Broad Institute Genomics Platform"/>
            <consortium name="The Broad Institute Genome Sequencing Center for Infectious Disease"/>
            <person name="Wu L."/>
            <person name="Ma J."/>
        </authorList>
    </citation>
    <scope>NUCLEOTIDE SEQUENCE [LARGE SCALE GENOMIC DNA]</scope>
    <source>
        <strain evidence="2">CGMCC 4.7178</strain>
    </source>
</reference>